<feature type="domain" description="WW" evidence="3">
    <location>
        <begin position="732"/>
        <end position="764"/>
    </location>
</feature>
<proteinExistence type="predicted"/>
<dbReference type="Pfam" id="PF00397">
    <property type="entry name" value="WW"/>
    <property type="match status" value="1"/>
</dbReference>
<dbReference type="InterPro" id="IPR036020">
    <property type="entry name" value="WW_dom_sf"/>
</dbReference>
<feature type="domain" description="PH" evidence="2">
    <location>
        <begin position="148"/>
        <end position="241"/>
    </location>
</feature>
<dbReference type="PROSITE" id="PS50020">
    <property type="entry name" value="WW_DOMAIN_2"/>
    <property type="match status" value="1"/>
</dbReference>
<gene>
    <name evidence="4" type="ORF">R1sor_024851</name>
</gene>
<dbReference type="Gene3D" id="2.20.70.10">
    <property type="match status" value="1"/>
</dbReference>
<dbReference type="InterPro" id="IPR001202">
    <property type="entry name" value="WW_dom"/>
</dbReference>
<dbReference type="AlphaFoldDB" id="A0ABD3GUV9"/>
<dbReference type="SMART" id="SM00456">
    <property type="entry name" value="WW"/>
    <property type="match status" value="1"/>
</dbReference>
<accession>A0ABD3GUV9</accession>
<feature type="compositionally biased region" description="Low complexity" evidence="1">
    <location>
        <begin position="631"/>
        <end position="640"/>
    </location>
</feature>
<evidence type="ECO:0000313" key="4">
    <source>
        <dbReference type="EMBL" id="KAL3681895.1"/>
    </source>
</evidence>
<dbReference type="SUPFAM" id="SSF51045">
    <property type="entry name" value="WW domain"/>
    <property type="match status" value="1"/>
</dbReference>
<reference evidence="4 5" key="1">
    <citation type="submission" date="2024-09" db="EMBL/GenBank/DDBJ databases">
        <title>Chromosome-scale assembly of Riccia sorocarpa.</title>
        <authorList>
            <person name="Paukszto L."/>
        </authorList>
    </citation>
    <scope>NUCLEOTIDE SEQUENCE [LARGE SCALE GENOMIC DNA]</scope>
    <source>
        <strain evidence="4">LP-2024</strain>
        <tissue evidence="4">Aerial parts of the thallus</tissue>
    </source>
</reference>
<dbReference type="PROSITE" id="PS50003">
    <property type="entry name" value="PH_DOMAIN"/>
    <property type="match status" value="1"/>
</dbReference>
<feature type="compositionally biased region" description="Polar residues" evidence="1">
    <location>
        <begin position="512"/>
        <end position="529"/>
    </location>
</feature>
<dbReference type="CDD" id="cd00201">
    <property type="entry name" value="WW"/>
    <property type="match status" value="1"/>
</dbReference>
<dbReference type="InterPro" id="IPR011993">
    <property type="entry name" value="PH-like_dom_sf"/>
</dbReference>
<dbReference type="EMBL" id="JBJQOH010000007">
    <property type="protein sequence ID" value="KAL3681895.1"/>
    <property type="molecule type" value="Genomic_DNA"/>
</dbReference>
<evidence type="ECO:0008006" key="6">
    <source>
        <dbReference type="Google" id="ProtNLM"/>
    </source>
</evidence>
<feature type="compositionally biased region" description="Low complexity" evidence="1">
    <location>
        <begin position="591"/>
        <end position="605"/>
    </location>
</feature>
<feature type="compositionally biased region" description="Polar residues" evidence="1">
    <location>
        <begin position="663"/>
        <end position="680"/>
    </location>
</feature>
<evidence type="ECO:0000259" key="3">
    <source>
        <dbReference type="PROSITE" id="PS50020"/>
    </source>
</evidence>
<comment type="caution">
    <text evidence="4">The sequence shown here is derived from an EMBL/GenBank/DDBJ whole genome shotgun (WGS) entry which is preliminary data.</text>
</comment>
<dbReference type="SMART" id="SM00233">
    <property type="entry name" value="PH"/>
    <property type="match status" value="1"/>
</dbReference>
<dbReference type="Gene3D" id="2.30.29.30">
    <property type="entry name" value="Pleckstrin-homology domain (PH domain)/Phosphotyrosine-binding domain (PTB)"/>
    <property type="match status" value="1"/>
</dbReference>
<feature type="region of interest" description="Disordered" evidence="1">
    <location>
        <begin position="580"/>
        <end position="764"/>
    </location>
</feature>
<feature type="compositionally biased region" description="Polar residues" evidence="1">
    <location>
        <begin position="456"/>
        <end position="472"/>
    </location>
</feature>
<organism evidence="4 5">
    <name type="scientific">Riccia sorocarpa</name>
    <dbReference type="NCBI Taxonomy" id="122646"/>
    <lineage>
        <taxon>Eukaryota</taxon>
        <taxon>Viridiplantae</taxon>
        <taxon>Streptophyta</taxon>
        <taxon>Embryophyta</taxon>
        <taxon>Marchantiophyta</taxon>
        <taxon>Marchantiopsida</taxon>
        <taxon>Marchantiidae</taxon>
        <taxon>Marchantiales</taxon>
        <taxon>Ricciaceae</taxon>
        <taxon>Riccia</taxon>
    </lineage>
</organism>
<dbReference type="InterPro" id="IPR001849">
    <property type="entry name" value="PH_domain"/>
</dbReference>
<feature type="compositionally biased region" description="Gly residues" evidence="1">
    <location>
        <begin position="613"/>
        <end position="627"/>
    </location>
</feature>
<feature type="region of interest" description="Disordered" evidence="1">
    <location>
        <begin position="454"/>
        <end position="483"/>
    </location>
</feature>
<feature type="region of interest" description="Disordered" evidence="1">
    <location>
        <begin position="512"/>
        <end position="567"/>
    </location>
</feature>
<name>A0ABD3GUV9_9MARC</name>
<dbReference type="CDD" id="cd00821">
    <property type="entry name" value="PH"/>
    <property type="match status" value="1"/>
</dbReference>
<dbReference type="SUPFAM" id="SSF50729">
    <property type="entry name" value="PH domain-like"/>
    <property type="match status" value="1"/>
</dbReference>
<protein>
    <recommendedName>
        <fullName evidence="6">WW domain-containing protein</fullName>
    </recommendedName>
</protein>
<sequence>MQMTGQVPRLSYSQLFSFQVAHNLVAAQETTDRYHVNLQAFKDLLKKGEWNRSILEVDFTNSMVFLQDKDKVVAAQPFANFKKFVLSGDDFEDNLISVRFVSQQWQIMTQNSAEKTCLLHLLQCVAKDLSAEEALASASPGILGLNKSVLRAGTLVRKAKTQAKKDGRYCVLVPGKLFIFKNPNLIGQHLRYVTSLLGASVRMLQGLEFELLVPGTKTLTFLPENLEEASGWMGALERSVEIAQHILAGGTYEQQDQVSNNIFGTMNPGVAAGMMPGPSAGAGAGGFVQTTATHSLGAYTNPQDSRTIRQRFAAGLAGGGIFQQPRQERSFPTPLGVSAPYVGTYQSNTGRGNVQNPLSAANVQRMGGMPQQGGPTAGMLGQGGSMDQNLAGLSTGDKQSQGNYNIQNQVNLGSSGRWGQVQQNPGAIPAETGVRMIRRATQTLREFNDNMDQFLAQPSTSGYGSTVPQTETHGFGGGASQTQFQDFSGAQQMQSPGYGRVVPQPQIQGYSSLQQAQGTGSSMETSQAPDQGYADPQQAQTQMSGRGTHGQGFGGSQQLQNQGYRRGAVQTQGQVYGNRQAQAPGFNRGSPQPQAQAYGGIQAAQSPRYSRGGPQGQGEPRGQGQGYTGAQQSEQAQQFQDNGRGASQREGERYGSGKPGVQAQGQAQGYSRGAPQSPSQGYGGAPRAPVQQAPAYGGGNPQMQTPGYGRGALRVQHPGRQQFQGQPGMAPASRTGDWKEFTSPDGRTYYYNERTRQTTWKRPY</sequence>
<dbReference type="PROSITE" id="PS01159">
    <property type="entry name" value="WW_DOMAIN_1"/>
    <property type="match status" value="1"/>
</dbReference>
<evidence type="ECO:0000256" key="1">
    <source>
        <dbReference type="SAM" id="MobiDB-lite"/>
    </source>
</evidence>
<dbReference type="Proteomes" id="UP001633002">
    <property type="component" value="Unassembled WGS sequence"/>
</dbReference>
<evidence type="ECO:0000259" key="2">
    <source>
        <dbReference type="PROSITE" id="PS50003"/>
    </source>
</evidence>
<evidence type="ECO:0000313" key="5">
    <source>
        <dbReference type="Proteomes" id="UP001633002"/>
    </source>
</evidence>
<keyword evidence="5" id="KW-1185">Reference proteome</keyword>
<feature type="compositionally biased region" description="Polar residues" evidence="1">
    <location>
        <begin position="556"/>
        <end position="567"/>
    </location>
</feature>